<organism evidence="2 3">
    <name type="scientific">Lysobacter enzymogenes</name>
    <dbReference type="NCBI Taxonomy" id="69"/>
    <lineage>
        <taxon>Bacteria</taxon>
        <taxon>Pseudomonadati</taxon>
        <taxon>Pseudomonadota</taxon>
        <taxon>Gammaproteobacteria</taxon>
        <taxon>Lysobacterales</taxon>
        <taxon>Lysobacteraceae</taxon>
        <taxon>Lysobacter</taxon>
    </lineage>
</organism>
<evidence type="ECO:0000256" key="1">
    <source>
        <dbReference type="SAM" id="MobiDB-lite"/>
    </source>
</evidence>
<dbReference type="EMBL" id="AP014940">
    <property type="protein sequence ID" value="BAV95642.1"/>
    <property type="molecule type" value="Genomic_DNA"/>
</dbReference>
<sequence>MKPWIPAFAGMTFLQVARATAVSRFPERIETHKLANEPAIPCRSGASRDRGTTATTKVSTQLRCRGRGSRRSYREPIGFRLAPPHPKSRSRPARLRLASGLSRRSRSR</sequence>
<feature type="region of interest" description="Disordered" evidence="1">
    <location>
        <begin position="40"/>
        <end position="108"/>
    </location>
</feature>
<dbReference type="Proteomes" id="UP000218824">
    <property type="component" value="Chromosome"/>
</dbReference>
<reference evidence="2 3" key="1">
    <citation type="journal article" date="2017" name="DNA Res.">
        <title>Complete genome sequence and expression profile of the commercial lytic enzyme producer Lysobacter enzymogenes M497-1.</title>
        <authorList>
            <person name="Takami H."/>
            <person name="Toyoda A."/>
            <person name="Uchiyama I."/>
            <person name="Itoh T."/>
            <person name="Takaki Y."/>
            <person name="Arai W."/>
            <person name="Nishi S."/>
            <person name="Kawai M."/>
            <person name="Shinya K."/>
            <person name="Ikeda H."/>
        </authorList>
    </citation>
    <scope>NUCLEOTIDE SEQUENCE [LARGE SCALE GENOMIC DNA]</scope>
    <source>
        <strain evidence="2 3">M497-1</strain>
    </source>
</reference>
<feature type="compositionally biased region" description="Polar residues" evidence="1">
    <location>
        <begin position="52"/>
        <end position="62"/>
    </location>
</feature>
<gene>
    <name evidence="2" type="ORF">LEN_0155</name>
</gene>
<protein>
    <recommendedName>
        <fullName evidence="4">Secreted protein</fullName>
    </recommendedName>
</protein>
<name>A0AAU9AC77_LYSEN</name>
<proteinExistence type="predicted"/>
<evidence type="ECO:0000313" key="3">
    <source>
        <dbReference type="Proteomes" id="UP000218824"/>
    </source>
</evidence>
<dbReference type="AlphaFoldDB" id="A0AAU9AC77"/>
<accession>A0AAU9AC77</accession>
<dbReference type="KEGG" id="lem:LEN_0155"/>
<evidence type="ECO:0000313" key="2">
    <source>
        <dbReference type="EMBL" id="BAV95642.1"/>
    </source>
</evidence>
<evidence type="ECO:0008006" key="4">
    <source>
        <dbReference type="Google" id="ProtNLM"/>
    </source>
</evidence>